<dbReference type="FunCoup" id="A7SRY8">
    <property type="interactions" value="481"/>
</dbReference>
<feature type="domain" description="DED" evidence="2">
    <location>
        <begin position="3"/>
        <end position="81"/>
    </location>
</feature>
<keyword evidence="4" id="KW-1185">Reference proteome</keyword>
<dbReference type="PhylomeDB" id="A7SRY8"/>
<dbReference type="Pfam" id="PF01335">
    <property type="entry name" value="DED"/>
    <property type="match status" value="1"/>
</dbReference>
<dbReference type="STRING" id="45351.A7SRY8"/>
<keyword evidence="1" id="KW-0053">Apoptosis</keyword>
<dbReference type="GO" id="GO:0006915">
    <property type="term" value="P:apoptotic process"/>
    <property type="evidence" value="ECO:0007669"/>
    <property type="project" value="UniProtKB-KW"/>
</dbReference>
<evidence type="ECO:0000259" key="2">
    <source>
        <dbReference type="PROSITE" id="PS50168"/>
    </source>
</evidence>
<accession>A7SRY8</accession>
<dbReference type="GO" id="GO:0042981">
    <property type="term" value="P:regulation of apoptotic process"/>
    <property type="evidence" value="ECO:0007669"/>
    <property type="project" value="InterPro"/>
</dbReference>
<evidence type="ECO:0000256" key="1">
    <source>
        <dbReference type="ARBA" id="ARBA00022703"/>
    </source>
</evidence>
<dbReference type="InterPro" id="IPR011029">
    <property type="entry name" value="DEATH-like_dom_sf"/>
</dbReference>
<evidence type="ECO:0000313" key="3">
    <source>
        <dbReference type="EMBL" id="EDO33523.1"/>
    </source>
</evidence>
<dbReference type="EMBL" id="DS469769">
    <property type="protein sequence ID" value="EDO33523.1"/>
    <property type="molecule type" value="Genomic_DNA"/>
</dbReference>
<dbReference type="Gene3D" id="1.10.533.10">
    <property type="entry name" value="Death Domain, Fas"/>
    <property type="match status" value="1"/>
</dbReference>
<dbReference type="InParanoid" id="A7SRY8"/>
<dbReference type="PANTHER" id="PTHR48169:SF7">
    <property type="entry name" value="CASPASE 10"/>
    <property type="match status" value="1"/>
</dbReference>
<gene>
    <name evidence="3" type="ORF">NEMVEDRAFT_v1g216516</name>
</gene>
<evidence type="ECO:0000313" key="4">
    <source>
        <dbReference type="Proteomes" id="UP000001593"/>
    </source>
</evidence>
<protein>
    <recommendedName>
        <fullName evidence="2">DED domain-containing protein</fullName>
    </recommendedName>
</protein>
<dbReference type="PANTHER" id="PTHR48169">
    <property type="entry name" value="DED DOMAIN-CONTAINING PROTEIN"/>
    <property type="match status" value="1"/>
</dbReference>
<dbReference type="PROSITE" id="PS50168">
    <property type="entry name" value="DED"/>
    <property type="match status" value="1"/>
</dbReference>
<dbReference type="InterPro" id="IPR001875">
    <property type="entry name" value="DED_dom"/>
</dbReference>
<sequence>MAQVRKLLNSIGQELTKENITALKHECADVIPAGRAEEISTPFQLYEELIRMDKLGDDNLEYLGERLRSIGRQDLKDKLLETSGRNMFHDLQPLKFYEESIFDINTFDLSKAQCLKV</sequence>
<dbReference type="SMART" id="SM00031">
    <property type="entry name" value="DED"/>
    <property type="match status" value="1"/>
</dbReference>
<organism evidence="3 4">
    <name type="scientific">Nematostella vectensis</name>
    <name type="common">Starlet sea anemone</name>
    <dbReference type="NCBI Taxonomy" id="45351"/>
    <lineage>
        <taxon>Eukaryota</taxon>
        <taxon>Metazoa</taxon>
        <taxon>Cnidaria</taxon>
        <taxon>Anthozoa</taxon>
        <taxon>Hexacorallia</taxon>
        <taxon>Actiniaria</taxon>
        <taxon>Edwardsiidae</taxon>
        <taxon>Nematostella</taxon>
    </lineage>
</organism>
<dbReference type="AlphaFoldDB" id="A7SRY8"/>
<dbReference type="Proteomes" id="UP000001593">
    <property type="component" value="Unassembled WGS sequence"/>
</dbReference>
<reference evidence="3 4" key="1">
    <citation type="journal article" date="2007" name="Science">
        <title>Sea anemone genome reveals ancestral eumetazoan gene repertoire and genomic organization.</title>
        <authorList>
            <person name="Putnam N.H."/>
            <person name="Srivastava M."/>
            <person name="Hellsten U."/>
            <person name="Dirks B."/>
            <person name="Chapman J."/>
            <person name="Salamov A."/>
            <person name="Terry A."/>
            <person name="Shapiro H."/>
            <person name="Lindquist E."/>
            <person name="Kapitonov V.V."/>
            <person name="Jurka J."/>
            <person name="Genikhovich G."/>
            <person name="Grigoriev I.V."/>
            <person name="Lucas S.M."/>
            <person name="Steele R.E."/>
            <person name="Finnerty J.R."/>
            <person name="Technau U."/>
            <person name="Martindale M.Q."/>
            <person name="Rokhsar D.S."/>
        </authorList>
    </citation>
    <scope>NUCLEOTIDE SEQUENCE [LARGE SCALE GENOMIC DNA]</scope>
    <source>
        <strain evidence="4">CH2 X CH6</strain>
    </source>
</reference>
<dbReference type="CDD" id="cd00045">
    <property type="entry name" value="DED"/>
    <property type="match status" value="1"/>
</dbReference>
<name>A7SRY8_NEMVE</name>
<proteinExistence type="predicted"/>
<dbReference type="SUPFAM" id="SSF47986">
    <property type="entry name" value="DEATH domain"/>
    <property type="match status" value="1"/>
</dbReference>
<dbReference type="HOGENOM" id="CLU_2087668_0_0_1"/>